<evidence type="ECO:0000256" key="1">
    <source>
        <dbReference type="SAM" id="MobiDB-lite"/>
    </source>
</evidence>
<dbReference type="GeneID" id="41961581"/>
<reference evidence="4" key="3">
    <citation type="submission" date="2025-08" db="UniProtKB">
        <authorList>
            <consortium name="RefSeq"/>
        </authorList>
    </citation>
    <scope>IDENTIFICATION</scope>
    <source>
        <strain evidence="4">NI907</strain>
    </source>
</reference>
<name>A0A6P8B462_PYRGI</name>
<dbReference type="RefSeq" id="XP_030981814.1">
    <property type="nucleotide sequence ID" value="XM_031126672.1"/>
</dbReference>
<dbReference type="KEGG" id="pgri:PgNI_06651"/>
<feature type="compositionally biased region" description="Gly residues" evidence="1">
    <location>
        <begin position="135"/>
        <end position="144"/>
    </location>
</feature>
<dbReference type="AlphaFoldDB" id="A0A6P8B462"/>
<keyword evidence="3" id="KW-1185">Reference proteome</keyword>
<protein>
    <recommendedName>
        <fullName evidence="5">Secreted protein</fullName>
    </recommendedName>
</protein>
<proteinExistence type="predicted"/>
<sequence length="144" mass="16134">MNFIILSIIAVLAGVAIAAPLRAVGSANTITPRSNRIQAQTLTPEFLQKRTPVGWDSKHVVHPSDAEFLKHIDRHRVNWELEKIPEYWAQQREKEEAQELHKQTWSVHQTQMLHDKAAANARIPQHASGSRRGGKGGSNPRGGR</sequence>
<gene>
    <name evidence="4" type="ORF">PgNI_06651</name>
</gene>
<keyword evidence="2" id="KW-0732">Signal</keyword>
<feature type="region of interest" description="Disordered" evidence="1">
    <location>
        <begin position="114"/>
        <end position="144"/>
    </location>
</feature>
<evidence type="ECO:0000313" key="4">
    <source>
        <dbReference type="RefSeq" id="XP_030981814.1"/>
    </source>
</evidence>
<evidence type="ECO:0000313" key="3">
    <source>
        <dbReference type="Proteomes" id="UP000515153"/>
    </source>
</evidence>
<organism evidence="3 4">
    <name type="scientific">Pyricularia grisea</name>
    <name type="common">Crabgrass-specific blast fungus</name>
    <name type="synonym">Magnaporthe grisea</name>
    <dbReference type="NCBI Taxonomy" id="148305"/>
    <lineage>
        <taxon>Eukaryota</taxon>
        <taxon>Fungi</taxon>
        <taxon>Dikarya</taxon>
        <taxon>Ascomycota</taxon>
        <taxon>Pezizomycotina</taxon>
        <taxon>Sordariomycetes</taxon>
        <taxon>Sordariomycetidae</taxon>
        <taxon>Magnaporthales</taxon>
        <taxon>Pyriculariaceae</taxon>
        <taxon>Pyricularia</taxon>
    </lineage>
</organism>
<reference evidence="4" key="2">
    <citation type="submission" date="2019-10" db="EMBL/GenBank/DDBJ databases">
        <authorList>
            <consortium name="NCBI Genome Project"/>
        </authorList>
    </citation>
    <scope>NUCLEOTIDE SEQUENCE</scope>
    <source>
        <strain evidence="4">NI907</strain>
    </source>
</reference>
<dbReference type="Proteomes" id="UP000515153">
    <property type="component" value="Chromosome I"/>
</dbReference>
<reference evidence="3 4" key="1">
    <citation type="journal article" date="2019" name="Mol. Biol. Evol.">
        <title>Blast fungal genomes show frequent chromosomal changes, gene gains and losses, and effector gene turnover.</title>
        <authorList>
            <person name="Gomez Luciano L.B."/>
            <person name="Jason Tsai I."/>
            <person name="Chuma I."/>
            <person name="Tosa Y."/>
            <person name="Chen Y.H."/>
            <person name="Li J.Y."/>
            <person name="Li M.Y."/>
            <person name="Jade Lu M.Y."/>
            <person name="Nakayashiki H."/>
            <person name="Li W.H."/>
        </authorList>
    </citation>
    <scope>NUCLEOTIDE SEQUENCE [LARGE SCALE GENOMIC DNA]</scope>
    <source>
        <strain evidence="3 4">NI907</strain>
    </source>
</reference>
<feature type="signal peptide" evidence="2">
    <location>
        <begin position="1"/>
        <end position="18"/>
    </location>
</feature>
<evidence type="ECO:0000256" key="2">
    <source>
        <dbReference type="SAM" id="SignalP"/>
    </source>
</evidence>
<feature type="chain" id="PRO_5027730693" description="Secreted protein" evidence="2">
    <location>
        <begin position="19"/>
        <end position="144"/>
    </location>
</feature>
<accession>A0A6P8B462</accession>
<evidence type="ECO:0008006" key="5">
    <source>
        <dbReference type="Google" id="ProtNLM"/>
    </source>
</evidence>